<dbReference type="Proteomes" id="UP000501168">
    <property type="component" value="Plasmid pIPMB12"/>
</dbReference>
<dbReference type="AlphaFoldDB" id="A0A6G9IFC0"/>
<dbReference type="EMBL" id="CP050254">
    <property type="protein sequence ID" value="QIQ22509.1"/>
    <property type="molecule type" value="Genomic_DNA"/>
</dbReference>
<keyword evidence="1" id="KW-0472">Membrane</keyword>
<sequence length="86" mass="10201">MLSIISIITIIISLILATLLIINGIYSLKPIYTIFGLFNTNQIEQEHMEWIQYKKEHICKLIERNDISNSYKWDCNKIILINKFKE</sequence>
<protein>
    <submittedName>
        <fullName evidence="2">Uncharacterized protein</fullName>
    </submittedName>
</protein>
<organism evidence="2 3">
    <name type="scientific">Zophobihabitans entericus</name>
    <dbReference type="NCBI Taxonomy" id="1635327"/>
    <lineage>
        <taxon>Bacteria</taxon>
        <taxon>Pseudomonadati</taxon>
        <taxon>Pseudomonadota</taxon>
        <taxon>Gammaproteobacteria</taxon>
        <taxon>Orbales</taxon>
        <taxon>Orbaceae</taxon>
        <taxon>Zophobihabitans</taxon>
    </lineage>
</organism>
<dbReference type="KEGG" id="orb:IPMB12_11925"/>
<keyword evidence="3" id="KW-1185">Reference proteome</keyword>
<evidence type="ECO:0000313" key="2">
    <source>
        <dbReference type="EMBL" id="QIQ22509.1"/>
    </source>
</evidence>
<dbReference type="RefSeq" id="WP_166917805.1">
    <property type="nucleotide sequence ID" value="NZ_CP050254.1"/>
</dbReference>
<name>A0A6G9IFC0_9GAMM</name>
<feature type="transmembrane region" description="Helical" evidence="1">
    <location>
        <begin position="6"/>
        <end position="26"/>
    </location>
</feature>
<evidence type="ECO:0000256" key="1">
    <source>
        <dbReference type="SAM" id="Phobius"/>
    </source>
</evidence>
<keyword evidence="1" id="KW-1133">Transmembrane helix</keyword>
<evidence type="ECO:0000313" key="3">
    <source>
        <dbReference type="Proteomes" id="UP000501168"/>
    </source>
</evidence>
<accession>A0A6G9IFC0</accession>
<proteinExistence type="predicted"/>
<geneLocation type="plasmid" evidence="3">
    <name>pipmb12</name>
</geneLocation>
<reference evidence="2 3" key="1">
    <citation type="submission" date="2020-03" db="EMBL/GenBank/DDBJ databases">
        <title>Complete genome sequence of Orbus sp. IPMB12 (BCRC 80908).</title>
        <authorList>
            <person name="Lo W.-S."/>
            <person name="Chang T.-H."/>
            <person name="Kuo C.-H."/>
        </authorList>
    </citation>
    <scope>NUCLEOTIDE SEQUENCE [LARGE SCALE GENOMIC DNA]</scope>
    <source>
        <strain evidence="2 3">IPMB12</strain>
        <plasmid evidence="3">pipmb12</plasmid>
    </source>
</reference>
<dbReference type="InParanoid" id="A0A6G9IFC0"/>
<keyword evidence="2" id="KW-0614">Plasmid</keyword>
<keyword evidence="1" id="KW-0812">Transmembrane</keyword>
<gene>
    <name evidence="2" type="ORF">IPMB12_11925</name>
</gene>